<dbReference type="Pfam" id="PF19054">
    <property type="entry name" value="DUF5753"/>
    <property type="match status" value="1"/>
</dbReference>
<dbReference type="Proteomes" id="UP000658656">
    <property type="component" value="Unassembled WGS sequence"/>
</dbReference>
<comment type="caution">
    <text evidence="2">The sequence shown here is derived from an EMBL/GenBank/DDBJ whole genome shotgun (WGS) entry which is preliminary data.</text>
</comment>
<name>A0A8H9MGC3_9PSEU</name>
<feature type="domain" description="DUF5753" evidence="1">
    <location>
        <begin position="106"/>
        <end position="296"/>
    </location>
</feature>
<sequence length="302" mass="34189">MDVARTPTGRKLQLAALLRYLRERRRLTQHEAGHAVWPKASAGSVQNKLARLESADAGIRQEDLYELLAVYDAVEGEYWELASLLNTGLSQRGRWQGYRSIYSESYRRLIDLEEDAQSIRYVANERIPELLHSESYVRAEFPRAVEGPSSDEEFTVQATLARQQNVFFRDEPPAVATVLSESALRRVQGDEAVMRQQIEFLLELSEHPHVTVQVVPFSAGAGRAGISHKGILERFALLRLALPGVTGGLPGHLDYVFTRTGEEICWQDDVRHYEDQWARASEAALSPRGTRDFLRRVGRDFA</sequence>
<evidence type="ECO:0000313" key="3">
    <source>
        <dbReference type="Proteomes" id="UP000658656"/>
    </source>
</evidence>
<proteinExistence type="predicted"/>
<dbReference type="RefSeq" id="WP_145932621.1">
    <property type="nucleotide sequence ID" value="NZ_BNAV01000013.1"/>
</dbReference>
<dbReference type="EMBL" id="BNAV01000013">
    <property type="protein sequence ID" value="GHF79322.1"/>
    <property type="molecule type" value="Genomic_DNA"/>
</dbReference>
<evidence type="ECO:0000259" key="1">
    <source>
        <dbReference type="Pfam" id="PF19054"/>
    </source>
</evidence>
<keyword evidence="3" id="KW-1185">Reference proteome</keyword>
<reference evidence="2" key="2">
    <citation type="submission" date="2020-09" db="EMBL/GenBank/DDBJ databases">
        <authorList>
            <person name="Sun Q."/>
            <person name="Zhou Y."/>
        </authorList>
    </citation>
    <scope>NUCLEOTIDE SEQUENCE</scope>
    <source>
        <strain evidence="2">CGMCC 4.7679</strain>
    </source>
</reference>
<protein>
    <submittedName>
        <fullName evidence="2">Transcriptional regulator</fullName>
    </submittedName>
</protein>
<dbReference type="OrthoDB" id="4285266at2"/>
<accession>A0A8H9MGC3</accession>
<organism evidence="2 3">
    <name type="scientific">Amycolatopsis bartoniae</name>
    <dbReference type="NCBI Taxonomy" id="941986"/>
    <lineage>
        <taxon>Bacteria</taxon>
        <taxon>Bacillati</taxon>
        <taxon>Actinomycetota</taxon>
        <taxon>Actinomycetes</taxon>
        <taxon>Pseudonocardiales</taxon>
        <taxon>Pseudonocardiaceae</taxon>
        <taxon>Amycolatopsis</taxon>
    </lineage>
</organism>
<dbReference type="AlphaFoldDB" id="A0A8H9MGC3"/>
<reference evidence="2" key="1">
    <citation type="journal article" date="2014" name="Int. J. Syst. Evol. Microbiol.">
        <title>Complete genome sequence of Corynebacterium casei LMG S-19264T (=DSM 44701T), isolated from a smear-ripened cheese.</title>
        <authorList>
            <consortium name="US DOE Joint Genome Institute (JGI-PGF)"/>
            <person name="Walter F."/>
            <person name="Albersmeier A."/>
            <person name="Kalinowski J."/>
            <person name="Ruckert C."/>
        </authorList>
    </citation>
    <scope>NUCLEOTIDE SEQUENCE</scope>
    <source>
        <strain evidence="2">CGMCC 4.7679</strain>
    </source>
</reference>
<dbReference type="InterPro" id="IPR043917">
    <property type="entry name" value="DUF5753"/>
</dbReference>
<evidence type="ECO:0000313" key="2">
    <source>
        <dbReference type="EMBL" id="GHF79322.1"/>
    </source>
</evidence>
<gene>
    <name evidence="2" type="ORF">GCM10017566_61880</name>
</gene>